<keyword evidence="2" id="KW-1185">Reference proteome</keyword>
<dbReference type="Proteomes" id="UP001634394">
    <property type="component" value="Unassembled WGS sequence"/>
</dbReference>
<protein>
    <submittedName>
        <fullName evidence="1">Uncharacterized protein</fullName>
    </submittedName>
</protein>
<sequence>MDRSSIKWKTISELCKPHLILMNIREQSCHATDMTETKECNGYSTHQPENRSDLKDVQSKGLKKLFSKLRSRIHRTDSEVAQYGSDCQKANVDDLADRYKVLGSLVNFSRNPSLCETYETRRSQMTEVISSPTWLVERSHYSPCSGPVSIQSEGAFCARPSALQSPSTAATTDNFEDILKDFGLKRHKTCVNRPNTLRLQRRPTRIRPNMLLNETSTKIDFKTPVESREEDLTIQIESKEHGNPNNNQNKWKTLTEMKLLRAKDDALSDHVSLSPAGRTNWEENQAKMVTIFTRTAKRRIKYGRKEVSNPLWGLAITVHFVF</sequence>
<accession>A0ABD3XT34</accession>
<reference evidence="1 2" key="1">
    <citation type="submission" date="2024-11" db="EMBL/GenBank/DDBJ databases">
        <title>Chromosome-level genome assembly of the freshwater bivalve Anodonta woodiana.</title>
        <authorList>
            <person name="Chen X."/>
        </authorList>
    </citation>
    <scope>NUCLEOTIDE SEQUENCE [LARGE SCALE GENOMIC DNA]</scope>
    <source>
        <strain evidence="1">MN2024</strain>
        <tissue evidence="1">Gills</tissue>
    </source>
</reference>
<evidence type="ECO:0000313" key="2">
    <source>
        <dbReference type="Proteomes" id="UP001634394"/>
    </source>
</evidence>
<organism evidence="1 2">
    <name type="scientific">Sinanodonta woodiana</name>
    <name type="common">Chinese pond mussel</name>
    <name type="synonym">Anodonta woodiana</name>
    <dbReference type="NCBI Taxonomy" id="1069815"/>
    <lineage>
        <taxon>Eukaryota</taxon>
        <taxon>Metazoa</taxon>
        <taxon>Spiralia</taxon>
        <taxon>Lophotrochozoa</taxon>
        <taxon>Mollusca</taxon>
        <taxon>Bivalvia</taxon>
        <taxon>Autobranchia</taxon>
        <taxon>Heteroconchia</taxon>
        <taxon>Palaeoheterodonta</taxon>
        <taxon>Unionida</taxon>
        <taxon>Unionoidea</taxon>
        <taxon>Unionidae</taxon>
        <taxon>Unioninae</taxon>
        <taxon>Sinanodonta</taxon>
    </lineage>
</organism>
<proteinExistence type="predicted"/>
<dbReference type="EMBL" id="JBJQND010000001">
    <property type="protein sequence ID" value="KAL3889382.1"/>
    <property type="molecule type" value="Genomic_DNA"/>
</dbReference>
<comment type="caution">
    <text evidence="1">The sequence shown here is derived from an EMBL/GenBank/DDBJ whole genome shotgun (WGS) entry which is preliminary data.</text>
</comment>
<name>A0ABD3XT34_SINWO</name>
<gene>
    <name evidence="1" type="ORF">ACJMK2_001726</name>
</gene>
<evidence type="ECO:0000313" key="1">
    <source>
        <dbReference type="EMBL" id="KAL3889382.1"/>
    </source>
</evidence>
<dbReference type="AlphaFoldDB" id="A0ABD3XT34"/>